<reference evidence="6 7" key="1">
    <citation type="submission" date="2020-10" db="EMBL/GenBank/DDBJ databases">
        <title>Connecting structure to function with the recovery of over 1000 high-quality activated sludge metagenome-assembled genomes encoding full-length rRNA genes using long-read sequencing.</title>
        <authorList>
            <person name="Singleton C.M."/>
            <person name="Petriglieri F."/>
            <person name="Kristensen J.M."/>
            <person name="Kirkegaard R.H."/>
            <person name="Michaelsen T.Y."/>
            <person name="Andersen M.H."/>
            <person name="Karst S.M."/>
            <person name="Dueholm M.S."/>
            <person name="Nielsen P.H."/>
            <person name="Albertsen M."/>
        </authorList>
    </citation>
    <scope>NUCLEOTIDE SEQUENCE [LARGE SCALE GENOMIC DNA]</scope>
    <source>
        <strain evidence="6">EsbW_18-Q3-R4-48_BATAC.285</strain>
    </source>
</reference>
<keyword evidence="3" id="KW-0408">Iron</keyword>
<sequence length="256" mass="27799">MKKLRIPAGLYDALPCFYVCAGLLAMIVLHNGLAVFMGLALVSAGGILGLLRYQCRRGIHQGAAGVNRPEIRRQEAAVGGPVQISWRDAFDCGHPVIDGQRRRLFGLGGELINGVLLKQSRAQVERLIDELIERTIEHFRTKESVLAETNQPALKNHQEIHRALLARAATVRDHFLAGEIAASELVGFVSCEVMADYLLRDSQELAGEAKRWPAGTTCRSALTPGYGRGSAQPTGQPAELAEEAEKEDPGAVPAFR</sequence>
<keyword evidence="5" id="KW-1133">Transmembrane helix</keyword>
<comment type="caution">
    <text evidence="6">The sequence shown here is derived from an EMBL/GenBank/DDBJ whole genome shotgun (WGS) entry which is preliminary data.</text>
</comment>
<evidence type="ECO:0000256" key="5">
    <source>
        <dbReference type="SAM" id="Phobius"/>
    </source>
</evidence>
<gene>
    <name evidence="6" type="ORF">IPJ27_15100</name>
</gene>
<keyword evidence="5" id="KW-0472">Membrane</keyword>
<keyword evidence="5" id="KW-0812">Transmembrane</keyword>
<evidence type="ECO:0000256" key="3">
    <source>
        <dbReference type="ARBA" id="ARBA00023004"/>
    </source>
</evidence>
<feature type="transmembrane region" description="Helical" evidence="5">
    <location>
        <begin position="33"/>
        <end position="51"/>
    </location>
</feature>
<dbReference type="CDD" id="cd12107">
    <property type="entry name" value="Hemerythrin"/>
    <property type="match status" value="1"/>
</dbReference>
<evidence type="ECO:0000256" key="1">
    <source>
        <dbReference type="ARBA" id="ARBA00010587"/>
    </source>
</evidence>
<evidence type="ECO:0000313" key="7">
    <source>
        <dbReference type="Proteomes" id="UP000697998"/>
    </source>
</evidence>
<name>A0A935UGD9_9PROT</name>
<dbReference type="GO" id="GO:0046872">
    <property type="term" value="F:metal ion binding"/>
    <property type="evidence" value="ECO:0007669"/>
    <property type="project" value="UniProtKB-KW"/>
</dbReference>
<dbReference type="AlphaFoldDB" id="A0A935UGD9"/>
<feature type="region of interest" description="Disordered" evidence="4">
    <location>
        <begin position="216"/>
        <end position="256"/>
    </location>
</feature>
<evidence type="ECO:0000313" key="6">
    <source>
        <dbReference type="EMBL" id="MBK7675966.1"/>
    </source>
</evidence>
<dbReference type="EMBL" id="JADJMH010000014">
    <property type="protein sequence ID" value="MBK7675966.1"/>
    <property type="molecule type" value="Genomic_DNA"/>
</dbReference>
<proteinExistence type="inferred from homology"/>
<comment type="similarity">
    <text evidence="1">Belongs to the hemerythrin family.</text>
</comment>
<evidence type="ECO:0000256" key="2">
    <source>
        <dbReference type="ARBA" id="ARBA00022723"/>
    </source>
</evidence>
<evidence type="ECO:0000256" key="4">
    <source>
        <dbReference type="SAM" id="MobiDB-lite"/>
    </source>
</evidence>
<accession>A0A935UGD9</accession>
<dbReference type="InterPro" id="IPR035938">
    <property type="entry name" value="Hemerythrin-like_sf"/>
</dbReference>
<feature type="transmembrane region" description="Helical" evidence="5">
    <location>
        <begin position="9"/>
        <end position="27"/>
    </location>
</feature>
<evidence type="ECO:0008006" key="8">
    <source>
        <dbReference type="Google" id="ProtNLM"/>
    </source>
</evidence>
<dbReference type="NCBIfam" id="TIGR02481">
    <property type="entry name" value="hemeryth_dom"/>
    <property type="match status" value="1"/>
</dbReference>
<dbReference type="SUPFAM" id="SSF47188">
    <property type="entry name" value="Hemerythrin-like"/>
    <property type="match status" value="1"/>
</dbReference>
<dbReference type="InterPro" id="IPR012827">
    <property type="entry name" value="Hemerythrin_metal-bd"/>
</dbReference>
<dbReference type="Gene3D" id="1.20.120.50">
    <property type="entry name" value="Hemerythrin-like"/>
    <property type="match status" value="1"/>
</dbReference>
<protein>
    <recommendedName>
        <fullName evidence="8">Hemerythrin-like domain-containing protein</fullName>
    </recommendedName>
</protein>
<keyword evidence="2" id="KW-0479">Metal-binding</keyword>
<dbReference type="Proteomes" id="UP000697998">
    <property type="component" value="Unassembled WGS sequence"/>
</dbReference>
<organism evidence="6 7">
    <name type="scientific">Candidatus Accumulibacter proximus</name>
    <dbReference type="NCBI Taxonomy" id="2954385"/>
    <lineage>
        <taxon>Bacteria</taxon>
        <taxon>Pseudomonadati</taxon>
        <taxon>Pseudomonadota</taxon>
        <taxon>Betaproteobacteria</taxon>
        <taxon>Candidatus Accumulibacter</taxon>
    </lineage>
</organism>